<accession>A0ACB0L0H3</accession>
<organism evidence="1 2">
    <name type="scientific">Trifolium pratense</name>
    <name type="common">Red clover</name>
    <dbReference type="NCBI Taxonomy" id="57577"/>
    <lineage>
        <taxon>Eukaryota</taxon>
        <taxon>Viridiplantae</taxon>
        <taxon>Streptophyta</taxon>
        <taxon>Embryophyta</taxon>
        <taxon>Tracheophyta</taxon>
        <taxon>Spermatophyta</taxon>
        <taxon>Magnoliopsida</taxon>
        <taxon>eudicotyledons</taxon>
        <taxon>Gunneridae</taxon>
        <taxon>Pentapetalae</taxon>
        <taxon>rosids</taxon>
        <taxon>fabids</taxon>
        <taxon>Fabales</taxon>
        <taxon>Fabaceae</taxon>
        <taxon>Papilionoideae</taxon>
        <taxon>50 kb inversion clade</taxon>
        <taxon>NPAAA clade</taxon>
        <taxon>Hologalegina</taxon>
        <taxon>IRL clade</taxon>
        <taxon>Trifolieae</taxon>
        <taxon>Trifolium</taxon>
    </lineage>
</organism>
<name>A0ACB0L0H3_TRIPR</name>
<protein>
    <submittedName>
        <fullName evidence="1">Uncharacterized protein</fullName>
    </submittedName>
</protein>
<gene>
    <name evidence="1" type="ORF">MILVUS5_LOCUS27409</name>
</gene>
<evidence type="ECO:0000313" key="2">
    <source>
        <dbReference type="Proteomes" id="UP001177021"/>
    </source>
</evidence>
<sequence length="820" mass="92286">MAEYVKNIAEKDPWDRWEKMHAHNNVAFDRIISKLEILLQHYNCSPSSSHGASNSPKHIPTSEPSNINLLMHDELRSPAKQIEVPCVHEQILLEEEIVAFAKQIEDPSVPAKPISESSEPYFDNLVTDSTKLVDDIGELAFDNVQRIGEFRREDGFEVQCDTNLTVHNSGIIATPELSKAEPITTHSVHNDDTSRLDESQRKVTDNDVAGNRGLSLQSEIPFALYLTSIVNNHASSMEPKFQLHWDDLLTKHKVVLVSIYGNLAVDITGIQYDSRLIPPDAQSSLLNFGRHVFAEMFSQTIQSLQFSQNGMRHHYLNHRFSALLNPLLSLEPPNGVAVENRLMFPPPPKPPGHSFQLTQGELQVTRATAVLPPPPEPPDVEHIVVVLQGFATLMFPSLTGLRSWYHNGHSVPGSILESLSIVSQFMVPDVFDSNLYTMVSILLSTGQLMNARDMKPLNALLGIDTFYCGRMISTYVLHFPSIVFTFWYLDLSATSLSVAKFITSSTTLFGWILTSIPAKYASDHKYLLLLAIIDNGYVVIPTVNIKPVLACTTVRSEQTIKLAQVLIFATWQQISSSDSMSFLYTCASCEIFQDGNGDNKSKNECGNLTVTVIIIAPHVEYFSFIGSDDHGNSWTHHGNLVLTSGNQDSLYLWKYVGDDRRVLYIGSDAETLAMMKKSREFQKKFLWAEVFLVELVFVLIQNSLITFAIFQVFSNQLGIYKKVRKANWDNFHFIAAQDLQSANSGVYYSSHIARSLQCKQWDPGKFVIFSWQCQVDFWSILEDVLDFLKTGRNHNLEDKVGFKGEGIVMNPPYWVGPNRS</sequence>
<keyword evidence="2" id="KW-1185">Reference proteome</keyword>
<dbReference type="EMBL" id="CASHSV030000409">
    <property type="protein sequence ID" value="CAJ2661743.1"/>
    <property type="molecule type" value="Genomic_DNA"/>
</dbReference>
<proteinExistence type="predicted"/>
<reference evidence="1" key="1">
    <citation type="submission" date="2023-10" db="EMBL/GenBank/DDBJ databases">
        <authorList>
            <person name="Rodriguez Cubillos JULIANA M."/>
            <person name="De Vega J."/>
        </authorList>
    </citation>
    <scope>NUCLEOTIDE SEQUENCE</scope>
</reference>
<comment type="caution">
    <text evidence="1">The sequence shown here is derived from an EMBL/GenBank/DDBJ whole genome shotgun (WGS) entry which is preliminary data.</text>
</comment>
<dbReference type="Proteomes" id="UP001177021">
    <property type="component" value="Unassembled WGS sequence"/>
</dbReference>
<evidence type="ECO:0000313" key="1">
    <source>
        <dbReference type="EMBL" id="CAJ2661743.1"/>
    </source>
</evidence>